<comment type="caution">
    <text evidence="1">The sequence shown here is derived from an EMBL/GenBank/DDBJ whole genome shotgun (WGS) entry which is preliminary data.</text>
</comment>
<name>A0A0W0FER1_MONRR</name>
<dbReference type="EMBL" id="LATX01002039">
    <property type="protein sequence ID" value="KTB34778.1"/>
    <property type="molecule type" value="Genomic_DNA"/>
</dbReference>
<sequence>MIATTFSTTKTRKPEPAAITFPRSLRLLLAKPLQSSSNSPGTGCFPALATGQNFLILKVTKA</sequence>
<evidence type="ECO:0000313" key="1">
    <source>
        <dbReference type="EMBL" id="KTB34778.1"/>
    </source>
</evidence>
<organism evidence="1 2">
    <name type="scientific">Moniliophthora roreri</name>
    <name type="common">Frosty pod rot fungus</name>
    <name type="synonym">Monilia roreri</name>
    <dbReference type="NCBI Taxonomy" id="221103"/>
    <lineage>
        <taxon>Eukaryota</taxon>
        <taxon>Fungi</taxon>
        <taxon>Dikarya</taxon>
        <taxon>Basidiomycota</taxon>
        <taxon>Agaricomycotina</taxon>
        <taxon>Agaricomycetes</taxon>
        <taxon>Agaricomycetidae</taxon>
        <taxon>Agaricales</taxon>
        <taxon>Marasmiineae</taxon>
        <taxon>Marasmiaceae</taxon>
        <taxon>Moniliophthora</taxon>
    </lineage>
</organism>
<dbReference type="AlphaFoldDB" id="A0A0W0FER1"/>
<proteinExistence type="predicted"/>
<dbReference type="Proteomes" id="UP000054988">
    <property type="component" value="Unassembled WGS sequence"/>
</dbReference>
<protein>
    <submittedName>
        <fullName evidence="1">Uncharacterized protein</fullName>
    </submittedName>
</protein>
<reference evidence="1 2" key="1">
    <citation type="submission" date="2015-12" db="EMBL/GenBank/DDBJ databases">
        <title>Draft genome sequence of Moniliophthora roreri, the causal agent of frosty pod rot of cacao.</title>
        <authorList>
            <person name="Aime M.C."/>
            <person name="Diaz-Valderrama J.R."/>
            <person name="Kijpornyongpan T."/>
            <person name="Phillips-Mora W."/>
        </authorList>
    </citation>
    <scope>NUCLEOTIDE SEQUENCE [LARGE SCALE GENOMIC DNA]</scope>
    <source>
        <strain evidence="1 2">MCA 2952</strain>
    </source>
</reference>
<accession>A0A0W0FER1</accession>
<evidence type="ECO:0000313" key="2">
    <source>
        <dbReference type="Proteomes" id="UP000054988"/>
    </source>
</evidence>
<gene>
    <name evidence="1" type="ORF">WG66_12671</name>
</gene>